<dbReference type="RefSeq" id="WP_099614367.1">
    <property type="nucleotide sequence ID" value="NZ_KZ319370.1"/>
</dbReference>
<dbReference type="InterPro" id="IPR000014">
    <property type="entry name" value="PAS"/>
</dbReference>
<dbReference type="InterPro" id="IPR035965">
    <property type="entry name" value="PAS-like_dom_sf"/>
</dbReference>
<dbReference type="SUPFAM" id="SSF55073">
    <property type="entry name" value="Nucleotide cyclase"/>
    <property type="match status" value="1"/>
</dbReference>
<dbReference type="InterPro" id="IPR000160">
    <property type="entry name" value="GGDEF_dom"/>
</dbReference>
<dbReference type="SMART" id="SM00091">
    <property type="entry name" value="PAS"/>
    <property type="match status" value="1"/>
</dbReference>
<dbReference type="GO" id="GO:0043709">
    <property type="term" value="P:cell adhesion involved in single-species biofilm formation"/>
    <property type="evidence" value="ECO:0007669"/>
    <property type="project" value="TreeGrafter"/>
</dbReference>
<gene>
    <name evidence="8" type="ORF">CLH61_08880</name>
</gene>
<evidence type="ECO:0000256" key="4">
    <source>
        <dbReference type="SAM" id="Phobius"/>
    </source>
</evidence>
<keyword evidence="4" id="KW-0472">Membrane</keyword>
<dbReference type="InterPro" id="IPR043128">
    <property type="entry name" value="Rev_trsase/Diguanyl_cyclase"/>
</dbReference>
<proteinExistence type="predicted"/>
<dbReference type="InterPro" id="IPR029787">
    <property type="entry name" value="Nucleotide_cyclase"/>
</dbReference>
<dbReference type="Gene3D" id="3.30.70.270">
    <property type="match status" value="1"/>
</dbReference>
<dbReference type="FunFam" id="3.30.70.270:FF:000001">
    <property type="entry name" value="Diguanylate cyclase domain protein"/>
    <property type="match status" value="1"/>
</dbReference>
<dbReference type="PROSITE" id="PS50887">
    <property type="entry name" value="GGDEF"/>
    <property type="match status" value="1"/>
</dbReference>
<comment type="caution">
    <text evidence="8">The sequence shown here is derived from an EMBL/GenBank/DDBJ whole genome shotgun (WGS) entry which is preliminary data.</text>
</comment>
<reference evidence="8 9" key="1">
    <citation type="submission" date="2017-09" db="EMBL/GenBank/DDBJ databases">
        <title>The draft genome sequences of Marinobacter sp. PWS21.</title>
        <authorList>
            <person name="Cao J."/>
        </authorList>
    </citation>
    <scope>NUCLEOTIDE SEQUENCE [LARGE SCALE GENOMIC DNA]</scope>
    <source>
        <strain evidence="8 9">PWS21</strain>
    </source>
</reference>
<evidence type="ECO:0000259" key="5">
    <source>
        <dbReference type="PROSITE" id="PS50112"/>
    </source>
</evidence>
<evidence type="ECO:0000256" key="1">
    <source>
        <dbReference type="ARBA" id="ARBA00001946"/>
    </source>
</evidence>
<dbReference type="PANTHER" id="PTHR45138">
    <property type="entry name" value="REGULATORY COMPONENTS OF SENSORY TRANSDUCTION SYSTEM"/>
    <property type="match status" value="1"/>
</dbReference>
<dbReference type="InterPro" id="IPR050469">
    <property type="entry name" value="Diguanylate_Cyclase"/>
</dbReference>
<keyword evidence="4" id="KW-0812">Transmembrane</keyword>
<evidence type="ECO:0000259" key="7">
    <source>
        <dbReference type="PROSITE" id="PS50887"/>
    </source>
</evidence>
<dbReference type="Gene3D" id="3.30.450.20">
    <property type="entry name" value="PAS domain"/>
    <property type="match status" value="1"/>
</dbReference>
<keyword evidence="4" id="KW-1133">Transmembrane helix</keyword>
<dbReference type="NCBIfam" id="TIGR00229">
    <property type="entry name" value="sensory_box"/>
    <property type="match status" value="1"/>
</dbReference>
<feature type="transmembrane region" description="Helical" evidence="4">
    <location>
        <begin position="12"/>
        <end position="31"/>
    </location>
</feature>
<feature type="domain" description="GGDEF" evidence="7">
    <location>
        <begin position="246"/>
        <end position="380"/>
    </location>
</feature>
<feature type="domain" description="PAC" evidence="6">
    <location>
        <begin position="164"/>
        <end position="214"/>
    </location>
</feature>
<dbReference type="PROSITE" id="PS50112">
    <property type="entry name" value="PAS"/>
    <property type="match status" value="1"/>
</dbReference>
<evidence type="ECO:0000256" key="3">
    <source>
        <dbReference type="ARBA" id="ARBA00034247"/>
    </source>
</evidence>
<dbReference type="GO" id="GO:0005886">
    <property type="term" value="C:plasma membrane"/>
    <property type="evidence" value="ECO:0007669"/>
    <property type="project" value="TreeGrafter"/>
</dbReference>
<dbReference type="InterPro" id="IPR013655">
    <property type="entry name" value="PAS_fold_3"/>
</dbReference>
<dbReference type="Pfam" id="PF00990">
    <property type="entry name" value="GGDEF"/>
    <property type="match status" value="1"/>
</dbReference>
<dbReference type="PROSITE" id="PS50113">
    <property type="entry name" value="PAC"/>
    <property type="match status" value="1"/>
</dbReference>
<dbReference type="EMBL" id="NTFH01000007">
    <property type="protein sequence ID" value="PHQ15242.1"/>
    <property type="molecule type" value="Genomic_DNA"/>
</dbReference>
<feature type="transmembrane region" description="Helical" evidence="4">
    <location>
        <begin position="51"/>
        <end position="70"/>
    </location>
</feature>
<dbReference type="PANTHER" id="PTHR45138:SF9">
    <property type="entry name" value="DIGUANYLATE CYCLASE DGCM-RELATED"/>
    <property type="match status" value="1"/>
</dbReference>
<keyword evidence="9" id="KW-1185">Reference proteome</keyword>
<dbReference type="NCBIfam" id="TIGR00254">
    <property type="entry name" value="GGDEF"/>
    <property type="match status" value="1"/>
</dbReference>
<evidence type="ECO:0000313" key="9">
    <source>
        <dbReference type="Proteomes" id="UP000231409"/>
    </source>
</evidence>
<comment type="cofactor">
    <cofactor evidence="1">
        <name>Mg(2+)</name>
        <dbReference type="ChEBI" id="CHEBI:18420"/>
    </cofactor>
</comment>
<dbReference type="CDD" id="cd00130">
    <property type="entry name" value="PAS"/>
    <property type="match status" value="1"/>
</dbReference>
<accession>A0A2G1UL99</accession>
<dbReference type="Pfam" id="PF08447">
    <property type="entry name" value="PAS_3"/>
    <property type="match status" value="1"/>
</dbReference>
<sequence>MKEARGHYTPFWRTLWIVLVYLLAAGAWITWSDNLAERWFTDPHTLSRVQTWKGALFVAVTAGFLFAALYRQLRRDRLVERVLKERERQLATLMDNLPGMAYRCLNDRHWTMKFVSSGCYELTGYRPDELQDNQLLSYASLIDPEDNALIQSNIAESIVQQQAFSLEYRLTRKDGRQIWVWERGLAVEDGSETILEGIVLDNSEHKRLEQELAEQAIRDPLTGLINRRELSRLLNEEIRRAERYGRHLAVAWIDLDHFKRVNDHHGHAAGDTVLQWLSQLLTDSIRSVDVIGRVGGEEFVALFPEMDLEEAMEAAERLRKLVSHQGVTLADGLEVRLTISLGVALYPDHGGTAEELCIAADRAMYRAKESGRNRVVLAGPESSAAPAGMREV</sequence>
<dbReference type="GO" id="GO:1902201">
    <property type="term" value="P:negative regulation of bacterial-type flagellum-dependent cell motility"/>
    <property type="evidence" value="ECO:0007669"/>
    <property type="project" value="TreeGrafter"/>
</dbReference>
<comment type="catalytic activity">
    <reaction evidence="3">
        <text>2 GTP = 3',3'-c-di-GMP + 2 diphosphate</text>
        <dbReference type="Rhea" id="RHEA:24898"/>
        <dbReference type="ChEBI" id="CHEBI:33019"/>
        <dbReference type="ChEBI" id="CHEBI:37565"/>
        <dbReference type="ChEBI" id="CHEBI:58805"/>
        <dbReference type="EC" id="2.7.7.65"/>
    </reaction>
</comment>
<evidence type="ECO:0000256" key="2">
    <source>
        <dbReference type="ARBA" id="ARBA00012528"/>
    </source>
</evidence>
<organism evidence="8 9">
    <name type="scientific">Marinobacter profundi</name>
    <dbReference type="NCBI Taxonomy" id="2666256"/>
    <lineage>
        <taxon>Bacteria</taxon>
        <taxon>Pseudomonadati</taxon>
        <taxon>Pseudomonadota</taxon>
        <taxon>Gammaproteobacteria</taxon>
        <taxon>Pseudomonadales</taxon>
        <taxon>Marinobacteraceae</taxon>
        <taxon>Marinobacter</taxon>
    </lineage>
</organism>
<dbReference type="AlphaFoldDB" id="A0A2G1UL99"/>
<dbReference type="CDD" id="cd01949">
    <property type="entry name" value="GGDEF"/>
    <property type="match status" value="1"/>
</dbReference>
<evidence type="ECO:0000259" key="6">
    <source>
        <dbReference type="PROSITE" id="PS50113"/>
    </source>
</evidence>
<protein>
    <recommendedName>
        <fullName evidence="2">diguanylate cyclase</fullName>
        <ecNumber evidence="2">2.7.7.65</ecNumber>
    </recommendedName>
</protein>
<dbReference type="EC" id="2.7.7.65" evidence="2"/>
<dbReference type="SUPFAM" id="SSF55785">
    <property type="entry name" value="PYP-like sensor domain (PAS domain)"/>
    <property type="match status" value="1"/>
</dbReference>
<dbReference type="GO" id="GO:0052621">
    <property type="term" value="F:diguanylate cyclase activity"/>
    <property type="evidence" value="ECO:0007669"/>
    <property type="project" value="UniProtKB-EC"/>
</dbReference>
<dbReference type="InterPro" id="IPR000700">
    <property type="entry name" value="PAS-assoc_C"/>
</dbReference>
<dbReference type="Proteomes" id="UP000231409">
    <property type="component" value="Unassembled WGS sequence"/>
</dbReference>
<name>A0A2G1UL99_9GAMM</name>
<evidence type="ECO:0000313" key="8">
    <source>
        <dbReference type="EMBL" id="PHQ15242.1"/>
    </source>
</evidence>
<feature type="domain" description="PAS" evidence="5">
    <location>
        <begin position="86"/>
        <end position="161"/>
    </location>
</feature>
<dbReference type="SMART" id="SM00267">
    <property type="entry name" value="GGDEF"/>
    <property type="match status" value="1"/>
</dbReference>